<comment type="caution">
    <text evidence="10">The sequence shown here is derived from an EMBL/GenBank/DDBJ whole genome shotgun (WGS) entry which is preliminary data.</text>
</comment>
<keyword evidence="6 7" id="KW-0067">ATP-binding</keyword>
<dbReference type="InterPro" id="IPR008271">
    <property type="entry name" value="Ser/Thr_kinase_AS"/>
</dbReference>
<sequence>MNTSSFPGQLGKYRIDGILGEGSMGVVYRGFDPELDRRVAIKTLHKDVLAGPNGAEMFERFKREAKAGIRLSHKHVVTVYEFGEDSQQAFMAMELIDGQSLRELNAQRAPWPLLEALELAHQLLEALDFFHERGVVHRDIKPANIMVDAAGRLTVTDFGIARTDASELTQVGTILGTPSYMSPEQITGQPIDGRSDLFSVGVILYEMLTATKPFRGEVITIAHNIVCEPHPEPSSLNATLPPAIDRLFRRALAKKPDERFRNGAEFREALREMLAMILPRADGTPPTADYTIRLPAAGDTARAKAVAAATPLAATPEPAAAPLPADEPSTPSQQLFSRCPKCRAVFDSPRPWNAICSGCGMALFEAAKSMRKPGTRAAPARSGSPWWLAAIVLAFIVALVVLLR</sequence>
<keyword evidence="2 10" id="KW-0723">Serine/threonine-protein kinase</keyword>
<evidence type="ECO:0000256" key="6">
    <source>
        <dbReference type="ARBA" id="ARBA00022840"/>
    </source>
</evidence>
<dbReference type="SMART" id="SM00220">
    <property type="entry name" value="S_TKc"/>
    <property type="match status" value="1"/>
</dbReference>
<keyword evidence="4 7" id="KW-0547">Nucleotide-binding</keyword>
<dbReference type="FunFam" id="1.10.510.10:FF:000021">
    <property type="entry name" value="Serine/threonine protein kinase"/>
    <property type="match status" value="1"/>
</dbReference>
<gene>
    <name evidence="10" type="ORF">IPL58_13350</name>
</gene>
<keyword evidence="8" id="KW-1133">Transmembrane helix</keyword>
<evidence type="ECO:0000256" key="4">
    <source>
        <dbReference type="ARBA" id="ARBA00022741"/>
    </source>
</evidence>
<evidence type="ECO:0000256" key="7">
    <source>
        <dbReference type="PROSITE-ProRule" id="PRU10141"/>
    </source>
</evidence>
<evidence type="ECO:0000313" key="10">
    <source>
        <dbReference type="EMBL" id="MBK8524956.1"/>
    </source>
</evidence>
<keyword evidence="8" id="KW-0472">Membrane</keyword>
<accession>A0A9D7K398</accession>
<proteinExistence type="predicted"/>
<evidence type="ECO:0000256" key="5">
    <source>
        <dbReference type="ARBA" id="ARBA00022777"/>
    </source>
</evidence>
<dbReference type="EC" id="2.7.11.1" evidence="1"/>
<dbReference type="PANTHER" id="PTHR43289:SF6">
    <property type="entry name" value="SERINE_THREONINE-PROTEIN KINASE NEKL-3"/>
    <property type="match status" value="1"/>
</dbReference>
<dbReference type="PROSITE" id="PS50011">
    <property type="entry name" value="PROTEIN_KINASE_DOM"/>
    <property type="match status" value="1"/>
</dbReference>
<dbReference type="PROSITE" id="PS00108">
    <property type="entry name" value="PROTEIN_KINASE_ST"/>
    <property type="match status" value="1"/>
</dbReference>
<dbReference type="Pfam" id="PF00069">
    <property type="entry name" value="Pkinase"/>
    <property type="match status" value="1"/>
</dbReference>
<dbReference type="PROSITE" id="PS00107">
    <property type="entry name" value="PROTEIN_KINASE_ATP"/>
    <property type="match status" value="1"/>
</dbReference>
<dbReference type="PANTHER" id="PTHR43289">
    <property type="entry name" value="MITOGEN-ACTIVATED PROTEIN KINASE KINASE KINASE 20-RELATED"/>
    <property type="match status" value="1"/>
</dbReference>
<organism evidence="10 11">
    <name type="scientific">Candidatus Proximibacter danicus</name>
    <dbReference type="NCBI Taxonomy" id="2954365"/>
    <lineage>
        <taxon>Bacteria</taxon>
        <taxon>Pseudomonadati</taxon>
        <taxon>Pseudomonadota</taxon>
        <taxon>Betaproteobacteria</taxon>
        <taxon>Candidatus Proximibacter</taxon>
    </lineage>
</organism>
<evidence type="ECO:0000256" key="2">
    <source>
        <dbReference type="ARBA" id="ARBA00022527"/>
    </source>
</evidence>
<keyword evidence="8" id="KW-0812">Transmembrane</keyword>
<feature type="transmembrane region" description="Helical" evidence="8">
    <location>
        <begin position="386"/>
        <end position="403"/>
    </location>
</feature>
<dbReference type="AlphaFoldDB" id="A0A9D7K398"/>
<name>A0A9D7K398_9PROT</name>
<dbReference type="Gene3D" id="1.10.510.10">
    <property type="entry name" value="Transferase(Phosphotransferase) domain 1"/>
    <property type="match status" value="1"/>
</dbReference>
<evidence type="ECO:0000259" key="9">
    <source>
        <dbReference type="PROSITE" id="PS50011"/>
    </source>
</evidence>
<keyword evidence="5 10" id="KW-0418">Kinase</keyword>
<dbReference type="GO" id="GO:0004674">
    <property type="term" value="F:protein serine/threonine kinase activity"/>
    <property type="evidence" value="ECO:0007669"/>
    <property type="project" value="UniProtKB-KW"/>
</dbReference>
<feature type="binding site" evidence="7">
    <location>
        <position position="42"/>
    </location>
    <ligand>
        <name>ATP</name>
        <dbReference type="ChEBI" id="CHEBI:30616"/>
    </ligand>
</feature>
<keyword evidence="3" id="KW-0808">Transferase</keyword>
<evidence type="ECO:0000256" key="3">
    <source>
        <dbReference type="ARBA" id="ARBA00022679"/>
    </source>
</evidence>
<dbReference type="InterPro" id="IPR000719">
    <property type="entry name" value="Prot_kinase_dom"/>
</dbReference>
<feature type="domain" description="Protein kinase" evidence="9">
    <location>
        <begin position="13"/>
        <end position="274"/>
    </location>
</feature>
<dbReference type="GO" id="GO:0005524">
    <property type="term" value="F:ATP binding"/>
    <property type="evidence" value="ECO:0007669"/>
    <property type="project" value="UniProtKB-UniRule"/>
</dbReference>
<protein>
    <recommendedName>
        <fullName evidence="1">non-specific serine/threonine protein kinase</fullName>
        <ecNumber evidence="1">2.7.11.1</ecNumber>
    </recommendedName>
</protein>
<dbReference type="SUPFAM" id="SSF56112">
    <property type="entry name" value="Protein kinase-like (PK-like)"/>
    <property type="match status" value="1"/>
</dbReference>
<dbReference type="CDD" id="cd14014">
    <property type="entry name" value="STKc_PknB_like"/>
    <property type="match status" value="1"/>
</dbReference>
<dbReference type="Gene3D" id="3.30.200.20">
    <property type="entry name" value="Phosphorylase Kinase, domain 1"/>
    <property type="match status" value="1"/>
</dbReference>
<reference evidence="10" key="1">
    <citation type="submission" date="2020-10" db="EMBL/GenBank/DDBJ databases">
        <title>Connecting structure to function with the recovery of over 1000 high-quality activated sludge metagenome-assembled genomes encoding full-length rRNA genes using long-read sequencing.</title>
        <authorList>
            <person name="Singleton C.M."/>
            <person name="Petriglieri F."/>
            <person name="Kristensen J.M."/>
            <person name="Kirkegaard R.H."/>
            <person name="Michaelsen T.Y."/>
            <person name="Andersen M.H."/>
            <person name="Karst S.M."/>
            <person name="Dueholm M.S."/>
            <person name="Nielsen P.H."/>
            <person name="Albertsen M."/>
        </authorList>
    </citation>
    <scope>NUCLEOTIDE SEQUENCE</scope>
    <source>
        <strain evidence="10">Hirt_18-Q3-R61-65_BATAC.395</strain>
    </source>
</reference>
<dbReference type="InterPro" id="IPR017441">
    <property type="entry name" value="Protein_kinase_ATP_BS"/>
</dbReference>
<dbReference type="Proteomes" id="UP000886689">
    <property type="component" value="Unassembled WGS sequence"/>
</dbReference>
<dbReference type="EMBL" id="JADJUC010000019">
    <property type="protein sequence ID" value="MBK8524956.1"/>
    <property type="molecule type" value="Genomic_DNA"/>
</dbReference>
<evidence type="ECO:0000256" key="1">
    <source>
        <dbReference type="ARBA" id="ARBA00012513"/>
    </source>
</evidence>
<evidence type="ECO:0000313" key="11">
    <source>
        <dbReference type="Proteomes" id="UP000886689"/>
    </source>
</evidence>
<evidence type="ECO:0000256" key="8">
    <source>
        <dbReference type="SAM" id="Phobius"/>
    </source>
</evidence>
<dbReference type="InterPro" id="IPR011009">
    <property type="entry name" value="Kinase-like_dom_sf"/>
</dbReference>